<feature type="compositionally biased region" description="Basic and acidic residues" evidence="3">
    <location>
        <begin position="127"/>
        <end position="141"/>
    </location>
</feature>
<evidence type="ECO:0000256" key="3">
    <source>
        <dbReference type="SAM" id="MobiDB-lite"/>
    </source>
</evidence>
<dbReference type="PANTHER" id="PTHR12628:SF10">
    <property type="entry name" value="HOMEOBOX DOMAIN-CONTAINING PROTEIN"/>
    <property type="match status" value="1"/>
</dbReference>
<feature type="compositionally biased region" description="Basic and acidic residues" evidence="3">
    <location>
        <begin position="41"/>
        <end position="56"/>
    </location>
</feature>
<comment type="subcellular location">
    <subcellularLocation>
        <location evidence="1">Nucleus</location>
    </subcellularLocation>
</comment>
<feature type="compositionally biased region" description="Polar residues" evidence="3">
    <location>
        <begin position="1"/>
        <end position="10"/>
    </location>
</feature>
<protein>
    <submittedName>
        <fullName evidence="4">Uncharacterized protein</fullName>
    </submittedName>
</protein>
<comment type="caution">
    <text evidence="4">The sequence shown here is derived from an EMBL/GenBank/DDBJ whole genome shotgun (WGS) entry which is preliminary data.</text>
</comment>
<evidence type="ECO:0000313" key="4">
    <source>
        <dbReference type="EMBL" id="KAK6139805.1"/>
    </source>
</evidence>
<dbReference type="Proteomes" id="UP001318860">
    <property type="component" value="Unassembled WGS sequence"/>
</dbReference>
<feature type="region of interest" description="Disordered" evidence="3">
    <location>
        <begin position="1"/>
        <end position="56"/>
    </location>
</feature>
<evidence type="ECO:0000256" key="2">
    <source>
        <dbReference type="ARBA" id="ARBA00023242"/>
    </source>
</evidence>
<dbReference type="PANTHER" id="PTHR12628">
    <property type="entry name" value="POLYCOMB-LIKE TRANSCRIPTION FACTOR"/>
    <property type="match status" value="1"/>
</dbReference>
<keyword evidence="2" id="KW-0539">Nucleus</keyword>
<gene>
    <name evidence="4" type="ORF">DH2020_026481</name>
</gene>
<name>A0ABR0VX02_REHGL</name>
<feature type="compositionally biased region" description="Polar residues" evidence="3">
    <location>
        <begin position="113"/>
        <end position="125"/>
    </location>
</feature>
<organism evidence="4 5">
    <name type="scientific">Rehmannia glutinosa</name>
    <name type="common">Chinese foxglove</name>
    <dbReference type="NCBI Taxonomy" id="99300"/>
    <lineage>
        <taxon>Eukaryota</taxon>
        <taxon>Viridiplantae</taxon>
        <taxon>Streptophyta</taxon>
        <taxon>Embryophyta</taxon>
        <taxon>Tracheophyta</taxon>
        <taxon>Spermatophyta</taxon>
        <taxon>Magnoliopsida</taxon>
        <taxon>eudicotyledons</taxon>
        <taxon>Gunneridae</taxon>
        <taxon>Pentapetalae</taxon>
        <taxon>asterids</taxon>
        <taxon>lamiids</taxon>
        <taxon>Lamiales</taxon>
        <taxon>Orobanchaceae</taxon>
        <taxon>Rehmannieae</taxon>
        <taxon>Rehmannia</taxon>
    </lineage>
</organism>
<evidence type="ECO:0000256" key="1">
    <source>
        <dbReference type="ARBA" id="ARBA00004123"/>
    </source>
</evidence>
<dbReference type="EMBL" id="JABTTQ020000360">
    <property type="protein sequence ID" value="KAK6139805.1"/>
    <property type="molecule type" value="Genomic_DNA"/>
</dbReference>
<evidence type="ECO:0000313" key="5">
    <source>
        <dbReference type="Proteomes" id="UP001318860"/>
    </source>
</evidence>
<accession>A0ABR0VX02</accession>
<sequence length="272" mass="31253">MFGKNATENEQISDDEDWGPRKRKRKVKETDAASTLMTLGETEKRNSEESPSELKERQLIKKIKRPIFRLPHNAVDKLRLVFAENELPARALRVSLAKQLGLEFEKAGRSQEDVSPSIQKESISETAKGDNPDQMASRDDMSSENPKSLKLFVRRRNTHLLTDSFKIKQRRKPLLQTADCNQMNVDLGDDVSLKHLREKAKEAKKKLNCKSRGAMLKAESEMERLCEIKSRVEKLQQVLLEVPSWRFGKSRAINKCEPSVIFVPVAELREKR</sequence>
<reference evidence="4 5" key="1">
    <citation type="journal article" date="2021" name="Comput. Struct. Biotechnol. J.">
        <title>De novo genome assembly of the potent medicinal plant Rehmannia glutinosa using nanopore technology.</title>
        <authorList>
            <person name="Ma L."/>
            <person name="Dong C."/>
            <person name="Song C."/>
            <person name="Wang X."/>
            <person name="Zheng X."/>
            <person name="Niu Y."/>
            <person name="Chen S."/>
            <person name="Feng W."/>
        </authorList>
    </citation>
    <scope>NUCLEOTIDE SEQUENCE [LARGE SCALE GENOMIC DNA]</scope>
    <source>
        <strain evidence="4">DH-2019</strain>
    </source>
</reference>
<keyword evidence="5" id="KW-1185">Reference proteome</keyword>
<feature type="region of interest" description="Disordered" evidence="3">
    <location>
        <begin position="107"/>
        <end position="145"/>
    </location>
</feature>
<proteinExistence type="predicted"/>